<evidence type="ECO:0000256" key="2">
    <source>
        <dbReference type="ARBA" id="ARBA00022723"/>
    </source>
</evidence>
<reference evidence="7 8" key="1">
    <citation type="submission" date="2023-02" db="EMBL/GenBank/DDBJ databases">
        <title>Genome sequence of Lentisphaera profundi SAORIC-696.</title>
        <authorList>
            <person name="Kim e."/>
            <person name="Cho J.-C."/>
            <person name="Choi A."/>
            <person name="Kang I."/>
        </authorList>
    </citation>
    <scope>NUCLEOTIDE SEQUENCE [LARGE SCALE GENOMIC DNA]</scope>
    <source>
        <strain evidence="7 8">SAORIC-696</strain>
    </source>
</reference>
<dbReference type="PANTHER" id="PTHR42693:SF53">
    <property type="entry name" value="ENDO-4-O-SULFATASE"/>
    <property type="match status" value="1"/>
</dbReference>
<dbReference type="Pfam" id="PF00884">
    <property type="entry name" value="Sulfatase"/>
    <property type="match status" value="1"/>
</dbReference>
<keyword evidence="8" id="KW-1185">Reference proteome</keyword>
<protein>
    <submittedName>
        <fullName evidence="7">Sulfatase-like hydrolase/transferase</fullName>
    </submittedName>
</protein>
<keyword evidence="3" id="KW-0378">Hydrolase</keyword>
<dbReference type="PROSITE" id="PS00149">
    <property type="entry name" value="SULFATASE_2"/>
    <property type="match status" value="1"/>
</dbReference>
<dbReference type="PANTHER" id="PTHR42693">
    <property type="entry name" value="ARYLSULFATASE FAMILY MEMBER"/>
    <property type="match status" value="1"/>
</dbReference>
<dbReference type="Gene3D" id="3.40.720.10">
    <property type="entry name" value="Alkaline Phosphatase, subunit A"/>
    <property type="match status" value="1"/>
</dbReference>
<feature type="signal peptide" evidence="5">
    <location>
        <begin position="1"/>
        <end position="18"/>
    </location>
</feature>
<dbReference type="InterPro" id="IPR000917">
    <property type="entry name" value="Sulfatase_N"/>
</dbReference>
<evidence type="ECO:0000256" key="4">
    <source>
        <dbReference type="ARBA" id="ARBA00022837"/>
    </source>
</evidence>
<feature type="chain" id="PRO_5045347473" evidence="5">
    <location>
        <begin position="19"/>
        <end position="484"/>
    </location>
</feature>
<feature type="domain" description="Sulfatase N-terminal" evidence="6">
    <location>
        <begin position="22"/>
        <end position="344"/>
    </location>
</feature>
<dbReference type="PROSITE" id="PS00523">
    <property type="entry name" value="SULFATASE_1"/>
    <property type="match status" value="1"/>
</dbReference>
<dbReference type="InterPro" id="IPR050738">
    <property type="entry name" value="Sulfatase"/>
</dbReference>
<evidence type="ECO:0000313" key="7">
    <source>
        <dbReference type="EMBL" id="WDE96462.1"/>
    </source>
</evidence>
<dbReference type="RefSeq" id="WP_274150528.1">
    <property type="nucleotide sequence ID" value="NZ_CP117811.1"/>
</dbReference>
<dbReference type="InterPro" id="IPR017850">
    <property type="entry name" value="Alkaline_phosphatase_core_sf"/>
</dbReference>
<name>A0ABY7VU92_9BACT</name>
<comment type="similarity">
    <text evidence="1">Belongs to the sulfatase family.</text>
</comment>
<evidence type="ECO:0000313" key="8">
    <source>
        <dbReference type="Proteomes" id="UP001214250"/>
    </source>
</evidence>
<keyword evidence="5" id="KW-0732">Signal</keyword>
<keyword evidence="2" id="KW-0479">Metal-binding</keyword>
<evidence type="ECO:0000256" key="3">
    <source>
        <dbReference type="ARBA" id="ARBA00022801"/>
    </source>
</evidence>
<dbReference type="EMBL" id="CP117811">
    <property type="protein sequence ID" value="WDE96462.1"/>
    <property type="molecule type" value="Genomic_DNA"/>
</dbReference>
<accession>A0ABY7VU92</accession>
<organism evidence="7 8">
    <name type="scientific">Lentisphaera profundi</name>
    <dbReference type="NCBI Taxonomy" id="1658616"/>
    <lineage>
        <taxon>Bacteria</taxon>
        <taxon>Pseudomonadati</taxon>
        <taxon>Lentisphaerota</taxon>
        <taxon>Lentisphaeria</taxon>
        <taxon>Lentisphaerales</taxon>
        <taxon>Lentisphaeraceae</taxon>
        <taxon>Lentisphaera</taxon>
    </lineage>
</organism>
<proteinExistence type="inferred from homology"/>
<dbReference type="Proteomes" id="UP001214250">
    <property type="component" value="Chromosome 1"/>
</dbReference>
<keyword evidence="4" id="KW-0106">Calcium</keyword>
<dbReference type="SUPFAM" id="SSF53649">
    <property type="entry name" value="Alkaline phosphatase-like"/>
    <property type="match status" value="1"/>
</dbReference>
<sequence>MIKFFVLATCLLMITAKADDRPNIVFILADDVSPDMYGFYGNKEAKTPNIDKIAQEGVMFKTAWSSAICGPSRALIMTGAYATTTGAYYNGFFKEGANGKGFFERHPSFAKLMQNNGYRTAVAGKWHVGPAELPDNPIAGFDEYCLWESVRELAKLPGKPKHTGLWEDESTTSRFWGPCIIKNHHQLPTKKSDFGPDIFTSFICDFIEKSVKENKPFLAYYPMVGPHGARAGYPTCPIYGEVGDLGAKTNKGEESDRRFRALNDYVDILLGRIEQKVEDLGIADNTIFIFASDNGTAVTAKSRGVERGGHVIFTLKGPGIKQRGGTDEIMDFSDILPTFVDLAGGSLPAGIKVDGKSLKPFLSGESNSHREWIYGCTATSQLLRTRSHLIEVVNPVLDVPNGRFYYCGENRQGKGYVRAEKNPEHQEAQKMMRKTLQKFSALQKDDAWFQTKKGKQWLKTCSSPRAREKHLHNHSDYQHYDETL</sequence>
<evidence type="ECO:0000256" key="5">
    <source>
        <dbReference type="SAM" id="SignalP"/>
    </source>
</evidence>
<dbReference type="InterPro" id="IPR024607">
    <property type="entry name" value="Sulfatase_CS"/>
</dbReference>
<gene>
    <name evidence="7" type="ORF">PQO03_00595</name>
</gene>
<evidence type="ECO:0000256" key="1">
    <source>
        <dbReference type="ARBA" id="ARBA00008779"/>
    </source>
</evidence>
<evidence type="ECO:0000259" key="6">
    <source>
        <dbReference type="Pfam" id="PF00884"/>
    </source>
</evidence>